<evidence type="ECO:0000256" key="2">
    <source>
        <dbReference type="PROSITE-ProRule" id="PRU00169"/>
    </source>
</evidence>
<dbReference type="PANTHER" id="PTHR43719">
    <property type="entry name" value="TWO-COMPONENT HISTIDINE KINASE"/>
    <property type="match status" value="1"/>
</dbReference>
<evidence type="ECO:0000256" key="1">
    <source>
        <dbReference type="ARBA" id="ARBA00022553"/>
    </source>
</evidence>
<gene>
    <name evidence="4" type="ORF">A2527_14420</name>
</gene>
<dbReference type="InterPro" id="IPR001789">
    <property type="entry name" value="Sig_transdc_resp-reg_receiver"/>
</dbReference>
<name>A0A1F6G4S2_9PROT</name>
<dbReference type="InterPro" id="IPR011006">
    <property type="entry name" value="CheY-like_superfamily"/>
</dbReference>
<dbReference type="Pfam" id="PF00072">
    <property type="entry name" value="Response_reg"/>
    <property type="match status" value="1"/>
</dbReference>
<keyword evidence="1 2" id="KW-0597">Phosphoprotein</keyword>
<dbReference type="Proteomes" id="UP000178449">
    <property type="component" value="Unassembled WGS sequence"/>
</dbReference>
<dbReference type="AlphaFoldDB" id="A0A1F6G4S2"/>
<dbReference type="SMART" id="SM00448">
    <property type="entry name" value="REC"/>
    <property type="match status" value="1"/>
</dbReference>
<feature type="domain" description="Response regulatory" evidence="3">
    <location>
        <begin position="2"/>
        <end position="128"/>
    </location>
</feature>
<accession>A0A1F6G4S2</accession>
<dbReference type="GO" id="GO:0000160">
    <property type="term" value="P:phosphorelay signal transduction system"/>
    <property type="evidence" value="ECO:0007669"/>
    <property type="project" value="InterPro"/>
</dbReference>
<organism evidence="4 5">
    <name type="scientific">Candidatus Lambdaproteobacteria bacterium RIFOXYD2_FULL_50_16</name>
    <dbReference type="NCBI Taxonomy" id="1817772"/>
    <lineage>
        <taxon>Bacteria</taxon>
        <taxon>Pseudomonadati</taxon>
        <taxon>Pseudomonadota</taxon>
        <taxon>Candidatus Lambdaproteobacteria</taxon>
    </lineage>
</organism>
<evidence type="ECO:0000259" key="3">
    <source>
        <dbReference type="PROSITE" id="PS50110"/>
    </source>
</evidence>
<dbReference type="InterPro" id="IPR050956">
    <property type="entry name" value="2C_system_His_kinase"/>
</dbReference>
<proteinExistence type="predicted"/>
<dbReference type="PROSITE" id="PS50110">
    <property type="entry name" value="RESPONSE_REGULATORY"/>
    <property type="match status" value="1"/>
</dbReference>
<dbReference type="Gene3D" id="3.40.50.2300">
    <property type="match status" value="1"/>
</dbReference>
<evidence type="ECO:0000313" key="5">
    <source>
        <dbReference type="Proteomes" id="UP000178449"/>
    </source>
</evidence>
<dbReference type="CDD" id="cd17546">
    <property type="entry name" value="REC_hyHK_CKI1_RcsC-like"/>
    <property type="match status" value="1"/>
</dbReference>
<reference evidence="4 5" key="1">
    <citation type="journal article" date="2016" name="Nat. Commun.">
        <title>Thousands of microbial genomes shed light on interconnected biogeochemical processes in an aquifer system.</title>
        <authorList>
            <person name="Anantharaman K."/>
            <person name="Brown C.T."/>
            <person name="Hug L.A."/>
            <person name="Sharon I."/>
            <person name="Castelle C.J."/>
            <person name="Probst A.J."/>
            <person name="Thomas B.C."/>
            <person name="Singh A."/>
            <person name="Wilkins M.J."/>
            <person name="Karaoz U."/>
            <person name="Brodie E.L."/>
            <person name="Williams K.H."/>
            <person name="Hubbard S.S."/>
            <person name="Banfield J.F."/>
        </authorList>
    </citation>
    <scope>NUCLEOTIDE SEQUENCE [LARGE SCALE GENOMIC DNA]</scope>
</reference>
<sequence>MRVLIVEDDFSNLTFMVHVLKAYGQVDTALNGLVALEVFKATYQQGGFYDLVFLDIMMPEMDGFTVETVIRQWERDAEVPPEKKIKIVMATGLSETEHVLRGFQLGCDLYLPKPILTSQLEGFMREMGYEKLQIFPQNLTPPKSLLI</sequence>
<comment type="caution">
    <text evidence="4">The sequence shown here is derived from an EMBL/GenBank/DDBJ whole genome shotgun (WGS) entry which is preliminary data.</text>
</comment>
<dbReference type="STRING" id="1817772.A2527_14420"/>
<protein>
    <recommendedName>
        <fullName evidence="3">Response regulatory domain-containing protein</fullName>
    </recommendedName>
</protein>
<evidence type="ECO:0000313" key="4">
    <source>
        <dbReference type="EMBL" id="OGG93115.1"/>
    </source>
</evidence>
<dbReference type="SUPFAM" id="SSF52172">
    <property type="entry name" value="CheY-like"/>
    <property type="match status" value="1"/>
</dbReference>
<dbReference type="EMBL" id="MFNE01000053">
    <property type="protein sequence ID" value="OGG93115.1"/>
    <property type="molecule type" value="Genomic_DNA"/>
</dbReference>
<feature type="modified residue" description="4-aspartylphosphate" evidence="2">
    <location>
        <position position="55"/>
    </location>
</feature>
<dbReference type="PANTHER" id="PTHR43719:SF28">
    <property type="entry name" value="PEROXIDE STRESS-ACTIVATED HISTIDINE KINASE MAK1-RELATED"/>
    <property type="match status" value="1"/>
</dbReference>